<evidence type="ECO:0000256" key="4">
    <source>
        <dbReference type="ARBA" id="ARBA00023136"/>
    </source>
</evidence>
<evidence type="ECO:0000313" key="7">
    <source>
        <dbReference type="Proteomes" id="UP000799324"/>
    </source>
</evidence>
<dbReference type="AlphaFoldDB" id="A0A6A6SPK5"/>
<feature type="transmembrane region" description="Helical" evidence="5">
    <location>
        <begin position="27"/>
        <end position="47"/>
    </location>
</feature>
<dbReference type="Pfam" id="PF01040">
    <property type="entry name" value="UbiA"/>
    <property type="match status" value="1"/>
</dbReference>
<protein>
    <recommendedName>
        <fullName evidence="8">UbiA prenyltransferase</fullName>
    </recommendedName>
</protein>
<keyword evidence="2 5" id="KW-0812">Transmembrane</keyword>
<evidence type="ECO:0000313" key="6">
    <source>
        <dbReference type="EMBL" id="KAF2649442.1"/>
    </source>
</evidence>
<feature type="transmembrane region" description="Helical" evidence="5">
    <location>
        <begin position="156"/>
        <end position="173"/>
    </location>
</feature>
<dbReference type="GO" id="GO:0016020">
    <property type="term" value="C:membrane"/>
    <property type="evidence" value="ECO:0007669"/>
    <property type="project" value="UniProtKB-SubCell"/>
</dbReference>
<keyword evidence="3 5" id="KW-1133">Transmembrane helix</keyword>
<comment type="subcellular location">
    <subcellularLocation>
        <location evidence="1">Membrane</location>
        <topology evidence="1">Multi-pass membrane protein</topology>
    </subcellularLocation>
</comment>
<dbReference type="InterPro" id="IPR000537">
    <property type="entry name" value="UbiA_prenyltransferase"/>
</dbReference>
<organism evidence="6 7">
    <name type="scientific">Lophiostoma macrostomum CBS 122681</name>
    <dbReference type="NCBI Taxonomy" id="1314788"/>
    <lineage>
        <taxon>Eukaryota</taxon>
        <taxon>Fungi</taxon>
        <taxon>Dikarya</taxon>
        <taxon>Ascomycota</taxon>
        <taxon>Pezizomycotina</taxon>
        <taxon>Dothideomycetes</taxon>
        <taxon>Pleosporomycetidae</taxon>
        <taxon>Pleosporales</taxon>
        <taxon>Lophiostomataceae</taxon>
        <taxon>Lophiostoma</taxon>
    </lineage>
</organism>
<evidence type="ECO:0000256" key="1">
    <source>
        <dbReference type="ARBA" id="ARBA00004141"/>
    </source>
</evidence>
<dbReference type="OrthoDB" id="434972at2759"/>
<dbReference type="InterPro" id="IPR044878">
    <property type="entry name" value="UbiA_sf"/>
</dbReference>
<feature type="transmembrane region" description="Helical" evidence="5">
    <location>
        <begin position="245"/>
        <end position="270"/>
    </location>
</feature>
<proteinExistence type="predicted"/>
<feature type="transmembrane region" description="Helical" evidence="5">
    <location>
        <begin position="185"/>
        <end position="203"/>
    </location>
</feature>
<reference evidence="6" key="1">
    <citation type="journal article" date="2020" name="Stud. Mycol.">
        <title>101 Dothideomycetes genomes: a test case for predicting lifestyles and emergence of pathogens.</title>
        <authorList>
            <person name="Haridas S."/>
            <person name="Albert R."/>
            <person name="Binder M."/>
            <person name="Bloem J."/>
            <person name="Labutti K."/>
            <person name="Salamov A."/>
            <person name="Andreopoulos B."/>
            <person name="Baker S."/>
            <person name="Barry K."/>
            <person name="Bills G."/>
            <person name="Bluhm B."/>
            <person name="Cannon C."/>
            <person name="Castanera R."/>
            <person name="Culley D."/>
            <person name="Daum C."/>
            <person name="Ezra D."/>
            <person name="Gonzalez J."/>
            <person name="Henrissat B."/>
            <person name="Kuo A."/>
            <person name="Liang C."/>
            <person name="Lipzen A."/>
            <person name="Lutzoni F."/>
            <person name="Magnuson J."/>
            <person name="Mondo S."/>
            <person name="Nolan M."/>
            <person name="Ohm R."/>
            <person name="Pangilinan J."/>
            <person name="Park H.-J."/>
            <person name="Ramirez L."/>
            <person name="Alfaro M."/>
            <person name="Sun H."/>
            <person name="Tritt A."/>
            <person name="Yoshinaga Y."/>
            <person name="Zwiers L.-H."/>
            <person name="Turgeon B."/>
            <person name="Goodwin S."/>
            <person name="Spatafora J."/>
            <person name="Crous P."/>
            <person name="Grigoriev I."/>
        </authorList>
    </citation>
    <scope>NUCLEOTIDE SEQUENCE</scope>
    <source>
        <strain evidence="6">CBS 122681</strain>
    </source>
</reference>
<sequence length="305" mass="33834">MSTLSPRKALHNVYTIWLFTRSDLKTIVVPSTFFAFVFASCGPGVYVDRTPSAMSVVRHVPRTVFWVWINLLPFAIENQRQPDSVVEDAENKPWRPLPSKRLTARQAVRLMVAFYTLAVVVSLALGGIVQCLALVILGYWYNDLSGANCSCITRNFINGCGYVCFLSGALEVISGRSVFAMNPTACRWLATIGLVVFTTVQAQDMPDQAGDSLRSRWTVPLVIGDAAARCTLALGVAVWSYACPAYWGISANGFIVTIPLGIIVVARFLLRRSMQADRLTFRLYNMWMVSLYLLPLVKTLDGLFV</sequence>
<dbReference type="Proteomes" id="UP000799324">
    <property type="component" value="Unassembled WGS sequence"/>
</dbReference>
<dbReference type="Gene3D" id="1.10.357.140">
    <property type="entry name" value="UbiA prenyltransferase"/>
    <property type="match status" value="1"/>
</dbReference>
<gene>
    <name evidence="6" type="ORF">K491DRAFT_734676</name>
</gene>
<name>A0A6A6SPK5_9PLEO</name>
<dbReference type="PANTHER" id="PTHR42723">
    <property type="entry name" value="CHLOROPHYLL SYNTHASE"/>
    <property type="match status" value="1"/>
</dbReference>
<dbReference type="PANTHER" id="PTHR42723:SF1">
    <property type="entry name" value="CHLOROPHYLL SYNTHASE, CHLOROPLASTIC"/>
    <property type="match status" value="1"/>
</dbReference>
<feature type="transmembrane region" description="Helical" evidence="5">
    <location>
        <begin position="110"/>
        <end position="141"/>
    </location>
</feature>
<dbReference type="GO" id="GO:0016765">
    <property type="term" value="F:transferase activity, transferring alkyl or aryl (other than methyl) groups"/>
    <property type="evidence" value="ECO:0007669"/>
    <property type="project" value="InterPro"/>
</dbReference>
<evidence type="ECO:0000256" key="3">
    <source>
        <dbReference type="ARBA" id="ARBA00022989"/>
    </source>
</evidence>
<keyword evidence="7" id="KW-1185">Reference proteome</keyword>
<feature type="transmembrane region" description="Helical" evidence="5">
    <location>
        <begin position="282"/>
        <end position="300"/>
    </location>
</feature>
<dbReference type="CDD" id="cd13965">
    <property type="entry name" value="PT_UbiA_3"/>
    <property type="match status" value="1"/>
</dbReference>
<accession>A0A6A6SPK5</accession>
<evidence type="ECO:0000256" key="5">
    <source>
        <dbReference type="SAM" id="Phobius"/>
    </source>
</evidence>
<keyword evidence="4 5" id="KW-0472">Membrane</keyword>
<evidence type="ECO:0000256" key="2">
    <source>
        <dbReference type="ARBA" id="ARBA00022692"/>
    </source>
</evidence>
<evidence type="ECO:0008006" key="8">
    <source>
        <dbReference type="Google" id="ProtNLM"/>
    </source>
</evidence>
<dbReference type="EMBL" id="MU004492">
    <property type="protein sequence ID" value="KAF2649442.1"/>
    <property type="molecule type" value="Genomic_DNA"/>
</dbReference>
<dbReference type="InterPro" id="IPR050475">
    <property type="entry name" value="Prenyltransferase_related"/>
</dbReference>